<dbReference type="InterPro" id="IPR036095">
    <property type="entry name" value="PTS_EIIB-like_sf"/>
</dbReference>
<evidence type="ECO:0000256" key="16">
    <source>
        <dbReference type="SAM" id="Phobius"/>
    </source>
</evidence>
<comment type="subcellular location">
    <subcellularLocation>
        <location evidence="3">Cell membrane</location>
        <topology evidence="3">Multi-pass membrane protein</topology>
    </subcellularLocation>
</comment>
<evidence type="ECO:0000256" key="2">
    <source>
        <dbReference type="ARBA" id="ARBA00002434"/>
    </source>
</evidence>
<dbReference type="InterPro" id="IPR013014">
    <property type="entry name" value="PTS_EIIC_2"/>
</dbReference>
<evidence type="ECO:0000256" key="4">
    <source>
        <dbReference type="ARBA" id="ARBA00011909"/>
    </source>
</evidence>
<keyword evidence="8" id="KW-0597">Phosphoprotein</keyword>
<evidence type="ECO:0000256" key="15">
    <source>
        <dbReference type="ARBA" id="ARBA00033349"/>
    </source>
</evidence>
<evidence type="ECO:0000256" key="9">
    <source>
        <dbReference type="ARBA" id="ARBA00022597"/>
    </source>
</evidence>
<feature type="transmembrane region" description="Helical" evidence="16">
    <location>
        <begin position="246"/>
        <end position="264"/>
    </location>
</feature>
<keyword evidence="10" id="KW-0808">Transferase</keyword>
<keyword evidence="9" id="KW-0762">Sugar transport</keyword>
<evidence type="ECO:0000313" key="19">
    <source>
        <dbReference type="EMBL" id="SDX97345.1"/>
    </source>
</evidence>
<feature type="transmembrane region" description="Helical" evidence="16">
    <location>
        <begin position="135"/>
        <end position="163"/>
    </location>
</feature>
<comment type="catalytic activity">
    <reaction evidence="1">
        <text>D-mannitol(out) + N(pros)-phospho-L-histidyl-[protein] = D-mannitol 1-phosphate(in) + L-histidyl-[protein]</text>
        <dbReference type="Rhea" id="RHEA:33363"/>
        <dbReference type="Rhea" id="RHEA-COMP:9745"/>
        <dbReference type="Rhea" id="RHEA-COMP:9746"/>
        <dbReference type="ChEBI" id="CHEBI:16899"/>
        <dbReference type="ChEBI" id="CHEBI:29979"/>
        <dbReference type="ChEBI" id="CHEBI:61381"/>
        <dbReference type="ChEBI" id="CHEBI:64837"/>
        <dbReference type="EC" id="2.7.1.197"/>
    </reaction>
</comment>
<dbReference type="AlphaFoldDB" id="A0A1H3G2N6"/>
<evidence type="ECO:0000256" key="14">
    <source>
        <dbReference type="ARBA" id="ARBA00023136"/>
    </source>
</evidence>
<evidence type="ECO:0000259" key="17">
    <source>
        <dbReference type="PROSITE" id="PS51099"/>
    </source>
</evidence>
<evidence type="ECO:0000256" key="7">
    <source>
        <dbReference type="ARBA" id="ARBA00022475"/>
    </source>
</evidence>
<evidence type="ECO:0000259" key="18">
    <source>
        <dbReference type="PROSITE" id="PS51104"/>
    </source>
</evidence>
<feature type="domain" description="PTS EIIC type-2" evidence="18">
    <location>
        <begin position="14"/>
        <end position="345"/>
    </location>
</feature>
<comment type="function">
    <text evidence="2">The phosphoenolpyruvate-dependent sugar phosphotransferase system (sugar PTS), a major carbohydrate active transport system, catalyzes the phosphorylation of incoming sugar substrates concomitantly with their translocation across the cell membrane. The enzyme II CmtAB PTS system is involved in D-mannitol transport.</text>
</comment>
<dbReference type="GO" id="GO:0090563">
    <property type="term" value="F:protein-phosphocysteine-sugar phosphotransferase activity"/>
    <property type="evidence" value="ECO:0007669"/>
    <property type="project" value="TreeGrafter"/>
</dbReference>
<organism evidence="19 20">
    <name type="scientific">Eubacterium barkeri</name>
    <name type="common">Clostridium barkeri</name>
    <dbReference type="NCBI Taxonomy" id="1528"/>
    <lineage>
        <taxon>Bacteria</taxon>
        <taxon>Bacillati</taxon>
        <taxon>Bacillota</taxon>
        <taxon>Clostridia</taxon>
        <taxon>Eubacteriales</taxon>
        <taxon>Eubacteriaceae</taxon>
        <taxon>Eubacterium</taxon>
    </lineage>
</organism>
<evidence type="ECO:0000256" key="6">
    <source>
        <dbReference type="ARBA" id="ARBA00022448"/>
    </source>
</evidence>
<evidence type="ECO:0000256" key="10">
    <source>
        <dbReference type="ARBA" id="ARBA00022679"/>
    </source>
</evidence>
<evidence type="ECO:0000256" key="5">
    <source>
        <dbReference type="ARBA" id="ARBA00021825"/>
    </source>
</evidence>
<dbReference type="PANTHER" id="PTHR30181:SF2">
    <property type="entry name" value="PTS SYSTEM MANNITOL-SPECIFIC EIICBA COMPONENT"/>
    <property type="match status" value="1"/>
</dbReference>
<accession>A0A1H3G2N6</accession>
<dbReference type="Gene3D" id="3.40.50.2300">
    <property type="match status" value="1"/>
</dbReference>
<dbReference type="SUPFAM" id="SSF52794">
    <property type="entry name" value="PTS system IIB component-like"/>
    <property type="match status" value="1"/>
</dbReference>
<feature type="transmembrane region" description="Helical" evidence="16">
    <location>
        <begin position="80"/>
        <end position="105"/>
    </location>
</feature>
<feature type="domain" description="PTS EIIB type-2" evidence="17">
    <location>
        <begin position="376"/>
        <end position="467"/>
    </location>
</feature>
<evidence type="ECO:0000256" key="8">
    <source>
        <dbReference type="ARBA" id="ARBA00022553"/>
    </source>
</evidence>
<dbReference type="GO" id="GO:0005886">
    <property type="term" value="C:plasma membrane"/>
    <property type="evidence" value="ECO:0007669"/>
    <property type="project" value="UniProtKB-SubCell"/>
</dbReference>
<keyword evidence="20" id="KW-1185">Reference proteome</keyword>
<keyword evidence="6" id="KW-0813">Transport</keyword>
<dbReference type="GO" id="GO:0022872">
    <property type="term" value="F:protein-N(PI)-phosphohistidine-mannitol phosphotransferase system transmembrane transporter activity"/>
    <property type="evidence" value="ECO:0007669"/>
    <property type="project" value="InterPro"/>
</dbReference>
<reference evidence="20" key="1">
    <citation type="submission" date="2016-10" db="EMBL/GenBank/DDBJ databases">
        <authorList>
            <person name="Varghese N."/>
            <person name="Submissions S."/>
        </authorList>
    </citation>
    <scope>NUCLEOTIDE SEQUENCE [LARGE SCALE GENOMIC DNA]</scope>
    <source>
        <strain evidence="20">VPI 5359</strain>
    </source>
</reference>
<protein>
    <recommendedName>
        <fullName evidence="5">PTS system mannitol-specific EIICB component</fullName>
        <ecNumber evidence="4">2.7.1.197</ecNumber>
    </recommendedName>
    <alternativeName>
        <fullName evidence="15">EIICB-Mtl</fullName>
    </alternativeName>
</protein>
<feature type="transmembrane region" description="Helical" evidence="16">
    <location>
        <begin position="50"/>
        <end position="68"/>
    </location>
</feature>
<dbReference type="CDD" id="cd05567">
    <property type="entry name" value="PTS_IIB_mannitol"/>
    <property type="match status" value="1"/>
</dbReference>
<feature type="transmembrane region" description="Helical" evidence="16">
    <location>
        <begin position="215"/>
        <end position="234"/>
    </location>
</feature>
<dbReference type="STRING" id="1528.SAMN04488579_11264"/>
<dbReference type="Pfam" id="PF02378">
    <property type="entry name" value="PTS_EIIC"/>
    <property type="match status" value="1"/>
</dbReference>
<dbReference type="Pfam" id="PF02302">
    <property type="entry name" value="PTS_IIB"/>
    <property type="match status" value="1"/>
</dbReference>
<keyword evidence="7" id="KW-1003">Cell membrane</keyword>
<dbReference type="RefSeq" id="WP_340148142.1">
    <property type="nucleotide sequence ID" value="NZ_FNOU01000012.1"/>
</dbReference>
<dbReference type="Proteomes" id="UP000199652">
    <property type="component" value="Unassembled WGS sequence"/>
</dbReference>
<evidence type="ECO:0000256" key="13">
    <source>
        <dbReference type="ARBA" id="ARBA00022989"/>
    </source>
</evidence>
<feature type="transmembrane region" description="Helical" evidence="16">
    <location>
        <begin position="270"/>
        <end position="289"/>
    </location>
</feature>
<keyword evidence="12 16" id="KW-0812">Transmembrane</keyword>
<evidence type="ECO:0000313" key="20">
    <source>
        <dbReference type="Proteomes" id="UP000199652"/>
    </source>
</evidence>
<sequence>MNSTTGFSKKLQRFGAVLSGMVIPNIGAFMAFGIIAALFIETGWIPNADLATLVSPILQTLLPLLIGYTGGEMFGGKRGAVCGAVATMGVVVGADIPMFLAAMIVGPLAGFLMKKVDQLLDGKIKSGFEMLVNNFTLAILACILCCLSYKLIGPGVAAVNAVLSAGIQFIMDRGMIFLSPIIVEPAKVLFLNNALDHGILGPLGYQQVETQGYSMLFLLVTNPGTGLGLLLAYWKFAKGEMKESAPGNIIIHFFGGIHEVYFPYVLAQPLTLIPMILGGMSAILCYVLFQGGCIATPSPGSIFAVLAMTPARCMLGTILGIIVSTVVSFVLNSFVVKHAYADFDANQENGEYEKLKSQKDAMKAASKGIDAPSAVHHIVVACDAGMGSSAMAAANLKKKIKAANLTDITVVHSAISKIPSDADLILTHIELLPTAQAAQPNKEIIPFDNYLNSPVFIEVVERLKKQN</sequence>
<dbReference type="InterPro" id="IPR050893">
    <property type="entry name" value="Sugar_PTS"/>
</dbReference>
<dbReference type="PROSITE" id="PS51104">
    <property type="entry name" value="PTS_EIIC_TYPE_2"/>
    <property type="match status" value="1"/>
</dbReference>
<keyword evidence="11" id="KW-0598">Phosphotransferase system</keyword>
<dbReference type="PANTHER" id="PTHR30181">
    <property type="entry name" value="MANNITOL PERMEASE IIC COMPONENT"/>
    <property type="match status" value="1"/>
</dbReference>
<dbReference type="InterPro" id="IPR029503">
    <property type="entry name" value="PTS_EIIB_mannitol"/>
</dbReference>
<keyword evidence="14 16" id="KW-0472">Membrane</keyword>
<dbReference type="GO" id="GO:0009401">
    <property type="term" value="P:phosphoenolpyruvate-dependent sugar phosphotransferase system"/>
    <property type="evidence" value="ECO:0007669"/>
    <property type="project" value="UniProtKB-KW"/>
</dbReference>
<dbReference type="InterPro" id="IPR013011">
    <property type="entry name" value="PTS_EIIB_2"/>
</dbReference>
<dbReference type="EC" id="2.7.1.197" evidence="4"/>
<keyword evidence="13 16" id="KW-1133">Transmembrane helix</keyword>
<proteinExistence type="predicted"/>
<dbReference type="InterPro" id="IPR003501">
    <property type="entry name" value="PTS_EIIB_2/3"/>
</dbReference>
<dbReference type="InterPro" id="IPR003352">
    <property type="entry name" value="PTS_EIIC"/>
</dbReference>
<dbReference type="PROSITE" id="PS51099">
    <property type="entry name" value="PTS_EIIB_TYPE_2"/>
    <property type="match status" value="1"/>
</dbReference>
<feature type="transmembrane region" description="Helical" evidence="16">
    <location>
        <begin position="301"/>
        <end position="331"/>
    </location>
</feature>
<feature type="transmembrane region" description="Helical" evidence="16">
    <location>
        <begin position="21"/>
        <end position="44"/>
    </location>
</feature>
<evidence type="ECO:0000256" key="3">
    <source>
        <dbReference type="ARBA" id="ARBA00004651"/>
    </source>
</evidence>
<gene>
    <name evidence="19" type="ORF">SAMN04488579_11264</name>
</gene>
<evidence type="ECO:0000256" key="1">
    <source>
        <dbReference type="ARBA" id="ARBA00001655"/>
    </source>
</evidence>
<evidence type="ECO:0000256" key="12">
    <source>
        <dbReference type="ARBA" id="ARBA00022692"/>
    </source>
</evidence>
<name>A0A1H3G2N6_EUBBA</name>
<evidence type="ECO:0000256" key="11">
    <source>
        <dbReference type="ARBA" id="ARBA00022683"/>
    </source>
</evidence>
<dbReference type="EMBL" id="FNOU01000012">
    <property type="protein sequence ID" value="SDX97345.1"/>
    <property type="molecule type" value="Genomic_DNA"/>
</dbReference>